<sequence>MFKKFRGLFSNDLSIDLGTANTLIYVKDQGIVLDEPSVVAIRQDRMGTSKSIAAVGSDAKLMLGRTPKSIVAIRPMKDGVIADFFVTEKMLQHFIKQVHRNNFMRPSPRVLVCVPAGATQVERKAIKESAIGAGARDVYLIEEPMAAAIGAGLPVHEAQGSMVIDIGGGTTEVAILSLNGIVHSSSVRIGGDKLDEAIINYVRKNFGSVIGESTAEHIKKEIATAYIRSDDEIRTMDVHGHNLAEGAPRTFSLSSKQVLEAIEQPLKGIVDAVKAVLEQCPAELSADIFARGMVLTGGGALLQNLDVLLSEATGVPVIVADDPLTCVARGGGKALDMIDMHGGDVFSNDD</sequence>
<name>A0A1T0AT56_9PAST</name>
<dbReference type="Proteomes" id="UP000190867">
    <property type="component" value="Unassembled WGS sequence"/>
</dbReference>
<accession>A0A1T0AT56</accession>
<evidence type="ECO:0000256" key="1">
    <source>
        <dbReference type="ARBA" id="ARBA00022490"/>
    </source>
</evidence>
<comment type="subunit">
    <text evidence="7">Forms polymers.</text>
</comment>
<dbReference type="NCBIfam" id="NF010539">
    <property type="entry name" value="PRK13927.1"/>
    <property type="match status" value="1"/>
</dbReference>
<feature type="binding site" evidence="7">
    <location>
        <begin position="216"/>
        <end position="219"/>
    </location>
    <ligand>
        <name>ATP</name>
        <dbReference type="ChEBI" id="CHEBI:30616"/>
    </ligand>
</feature>
<evidence type="ECO:0000256" key="2">
    <source>
        <dbReference type="ARBA" id="ARBA00022741"/>
    </source>
</evidence>
<dbReference type="GO" id="GO:0008360">
    <property type="term" value="P:regulation of cell shape"/>
    <property type="evidence" value="ECO:0007669"/>
    <property type="project" value="UniProtKB-UniRule"/>
</dbReference>
<evidence type="ECO:0000256" key="3">
    <source>
        <dbReference type="ARBA" id="ARBA00022840"/>
    </source>
</evidence>
<dbReference type="NCBIfam" id="TIGR00904">
    <property type="entry name" value="mreB"/>
    <property type="match status" value="1"/>
</dbReference>
<feature type="binding site" evidence="7">
    <location>
        <begin position="298"/>
        <end position="301"/>
    </location>
    <ligand>
        <name>ATP</name>
        <dbReference type="ChEBI" id="CHEBI:30616"/>
    </ligand>
</feature>
<keyword evidence="3 7" id="KW-0067">ATP-binding</keyword>
<dbReference type="PANTHER" id="PTHR42749">
    <property type="entry name" value="CELL SHAPE-DETERMINING PROTEIN MREB"/>
    <property type="match status" value="1"/>
</dbReference>
<comment type="function">
    <text evidence="7">Forms membrane-associated dynamic filaments that are essential for cell shape determination. Acts by regulating cell wall synthesis and cell elongation, and thus cell shape. A feedback loop between cell geometry and MreB localization may maintain elongated cell shape by targeting cell wall growth to regions of negative cell wall curvature.</text>
</comment>
<dbReference type="FunFam" id="3.30.420.40:FF:000016">
    <property type="entry name" value="Rod shape-determining protein mreB"/>
    <property type="match status" value="1"/>
</dbReference>
<protein>
    <recommendedName>
        <fullName evidence="6 7">Cell shape-determining protein MreB</fullName>
    </recommendedName>
</protein>
<comment type="caution">
    <text evidence="8">The sequence shown here is derived from an EMBL/GenBank/DDBJ whole genome shotgun (WGS) entry which is preliminary data.</text>
</comment>
<reference evidence="8 9" key="1">
    <citation type="submission" date="2017-02" db="EMBL/GenBank/DDBJ databases">
        <title>Draft genome sequence of Haemophilus paracuniculus CCUG 43573 type strain.</title>
        <authorList>
            <person name="Engstrom-Jakobsson H."/>
            <person name="Salva-Serra F."/>
            <person name="Thorell K."/>
            <person name="Gonzales-Siles L."/>
            <person name="Karlsson R."/>
            <person name="Boulund F."/>
            <person name="Engstrand L."/>
            <person name="Kristiansson E."/>
            <person name="Moore E."/>
        </authorList>
    </citation>
    <scope>NUCLEOTIDE SEQUENCE [LARGE SCALE GENOMIC DNA]</scope>
    <source>
        <strain evidence="8 9">CCUG 43573</strain>
    </source>
</reference>
<keyword evidence="9" id="KW-1185">Reference proteome</keyword>
<dbReference type="PRINTS" id="PR01652">
    <property type="entry name" value="SHAPEPROTEIN"/>
</dbReference>
<dbReference type="FunFam" id="3.30.420.40:FF:000014">
    <property type="entry name" value="Rod shape-determining protein MreB"/>
    <property type="match status" value="1"/>
</dbReference>
<dbReference type="GO" id="GO:0000902">
    <property type="term" value="P:cell morphogenesis"/>
    <property type="evidence" value="ECO:0007669"/>
    <property type="project" value="InterPro"/>
</dbReference>
<evidence type="ECO:0000313" key="8">
    <source>
        <dbReference type="EMBL" id="OOR99427.1"/>
    </source>
</evidence>
<dbReference type="PANTHER" id="PTHR42749:SF1">
    <property type="entry name" value="CELL SHAPE-DETERMINING PROTEIN MREB"/>
    <property type="match status" value="1"/>
</dbReference>
<evidence type="ECO:0000256" key="7">
    <source>
        <dbReference type="HAMAP-Rule" id="MF_02207"/>
    </source>
</evidence>
<comment type="similarity">
    <text evidence="5 7">Belongs to the FtsA/MreB family.</text>
</comment>
<dbReference type="CDD" id="cd10225">
    <property type="entry name" value="ASKHA_NBD_MreB-like"/>
    <property type="match status" value="1"/>
</dbReference>
<dbReference type="STRING" id="734.B0187_04865"/>
<dbReference type="HAMAP" id="MF_02207">
    <property type="entry name" value="MreB"/>
    <property type="match status" value="1"/>
</dbReference>
<evidence type="ECO:0000313" key="9">
    <source>
        <dbReference type="Proteomes" id="UP000190867"/>
    </source>
</evidence>
<evidence type="ECO:0000256" key="4">
    <source>
        <dbReference type="ARBA" id="ARBA00022960"/>
    </source>
</evidence>
<dbReference type="OrthoDB" id="9768127at2"/>
<evidence type="ECO:0000256" key="5">
    <source>
        <dbReference type="ARBA" id="ARBA00023458"/>
    </source>
</evidence>
<feature type="binding site" evidence="7">
    <location>
        <begin position="168"/>
        <end position="170"/>
    </location>
    <ligand>
        <name>ATP</name>
        <dbReference type="ChEBI" id="CHEBI:30616"/>
    </ligand>
</feature>
<organism evidence="8 9">
    <name type="scientific">Haemophilus paracuniculus</name>
    <dbReference type="NCBI Taxonomy" id="734"/>
    <lineage>
        <taxon>Bacteria</taxon>
        <taxon>Pseudomonadati</taxon>
        <taxon>Pseudomonadota</taxon>
        <taxon>Gammaproteobacteria</taxon>
        <taxon>Pasteurellales</taxon>
        <taxon>Pasteurellaceae</taxon>
        <taxon>Haemophilus</taxon>
    </lineage>
</organism>
<keyword evidence="2 7" id="KW-0547">Nucleotide-binding</keyword>
<dbReference type="GO" id="GO:0005524">
    <property type="term" value="F:ATP binding"/>
    <property type="evidence" value="ECO:0007669"/>
    <property type="project" value="UniProtKB-KW"/>
</dbReference>
<dbReference type="GO" id="GO:0005737">
    <property type="term" value="C:cytoplasm"/>
    <property type="evidence" value="ECO:0007669"/>
    <property type="project" value="UniProtKB-SubCell"/>
</dbReference>
<dbReference type="RefSeq" id="WP_078236744.1">
    <property type="nucleotide sequence ID" value="NZ_MUYA01000006.1"/>
</dbReference>
<feature type="binding site" evidence="7">
    <location>
        <begin position="19"/>
        <end position="21"/>
    </location>
    <ligand>
        <name>ATP</name>
        <dbReference type="ChEBI" id="CHEBI:30616"/>
    </ligand>
</feature>
<keyword evidence="4 7" id="KW-0133">Cell shape</keyword>
<keyword evidence="1 7" id="KW-0963">Cytoplasm</keyword>
<gene>
    <name evidence="7" type="primary">mreB</name>
    <name evidence="8" type="ORF">B0187_04865</name>
</gene>
<comment type="subcellular location">
    <subcellularLocation>
        <location evidence="7">Cytoplasm</location>
    </subcellularLocation>
    <text evidence="7">Membrane-associated.</text>
</comment>
<dbReference type="Pfam" id="PF06723">
    <property type="entry name" value="MreB_Mbl"/>
    <property type="match status" value="1"/>
</dbReference>
<dbReference type="EMBL" id="MUYA01000006">
    <property type="protein sequence ID" value="OOR99427.1"/>
    <property type="molecule type" value="Genomic_DNA"/>
</dbReference>
<dbReference type="InterPro" id="IPR043129">
    <property type="entry name" value="ATPase_NBD"/>
</dbReference>
<evidence type="ECO:0000256" key="6">
    <source>
        <dbReference type="ARBA" id="ARBA00067319"/>
    </source>
</evidence>
<dbReference type="SUPFAM" id="SSF53067">
    <property type="entry name" value="Actin-like ATPase domain"/>
    <property type="match status" value="2"/>
</dbReference>
<dbReference type="InterPro" id="IPR056546">
    <property type="entry name" value="MreB_MamK-like"/>
</dbReference>
<dbReference type="InterPro" id="IPR004753">
    <property type="entry name" value="MreB"/>
</dbReference>
<proteinExistence type="inferred from homology"/>
<dbReference type="AlphaFoldDB" id="A0A1T0AT56"/>
<dbReference type="Gene3D" id="3.30.420.40">
    <property type="match status" value="3"/>
</dbReference>